<dbReference type="GO" id="GO:0042729">
    <property type="term" value="C:DASH complex"/>
    <property type="evidence" value="ECO:0007669"/>
    <property type="project" value="InterPro"/>
</dbReference>
<organism evidence="19 20">
    <name type="scientific">Naematelia encephala</name>
    <dbReference type="NCBI Taxonomy" id="71784"/>
    <lineage>
        <taxon>Eukaryota</taxon>
        <taxon>Fungi</taxon>
        <taxon>Dikarya</taxon>
        <taxon>Basidiomycota</taxon>
        <taxon>Agaricomycotina</taxon>
        <taxon>Tremellomycetes</taxon>
        <taxon>Tremellales</taxon>
        <taxon>Naemateliaceae</taxon>
        <taxon>Naematelia</taxon>
    </lineage>
</organism>
<dbReference type="OrthoDB" id="3230169at2759"/>
<feature type="compositionally biased region" description="Low complexity" evidence="18">
    <location>
        <begin position="10"/>
        <end position="23"/>
    </location>
</feature>
<gene>
    <name evidence="19" type="ORF">BCR39DRAFT_488539</name>
</gene>
<evidence type="ECO:0000256" key="8">
    <source>
        <dbReference type="ARBA" id="ARBA00022618"/>
    </source>
</evidence>
<evidence type="ECO:0000256" key="1">
    <source>
        <dbReference type="ARBA" id="ARBA00004123"/>
    </source>
</evidence>
<evidence type="ECO:0000256" key="5">
    <source>
        <dbReference type="ARBA" id="ARBA00020260"/>
    </source>
</evidence>
<dbReference type="GO" id="GO:0051301">
    <property type="term" value="P:cell division"/>
    <property type="evidence" value="ECO:0007669"/>
    <property type="project" value="UniProtKB-KW"/>
</dbReference>
<dbReference type="Pfam" id="PF08654">
    <property type="entry name" value="DASH_Dad2"/>
    <property type="match status" value="1"/>
</dbReference>
<evidence type="ECO:0000256" key="12">
    <source>
        <dbReference type="ARBA" id="ARBA00022838"/>
    </source>
</evidence>
<evidence type="ECO:0000256" key="18">
    <source>
        <dbReference type="SAM" id="MobiDB-lite"/>
    </source>
</evidence>
<keyword evidence="12" id="KW-0995">Kinetochore</keyword>
<keyword evidence="10" id="KW-0498">Mitosis</keyword>
<keyword evidence="16" id="KW-0137">Centromere</keyword>
<dbReference type="PANTHER" id="PTHR28036">
    <property type="entry name" value="DASH COMPLEX SUBUNIT DAD2"/>
    <property type="match status" value="1"/>
</dbReference>
<accession>A0A1Y2AFR6</accession>
<keyword evidence="9" id="KW-0493">Microtubule</keyword>
<evidence type="ECO:0000256" key="7">
    <source>
        <dbReference type="ARBA" id="ARBA00022490"/>
    </source>
</evidence>
<dbReference type="AlphaFoldDB" id="A0A1Y2AFR6"/>
<dbReference type="PANTHER" id="PTHR28036:SF1">
    <property type="entry name" value="DASH COMPLEX SUBUNIT DAD2"/>
    <property type="match status" value="1"/>
</dbReference>
<keyword evidence="8" id="KW-0132">Cell division</keyword>
<keyword evidence="11" id="KW-0159">Chromosome partition</keyword>
<feature type="region of interest" description="Disordered" evidence="18">
    <location>
        <begin position="84"/>
        <end position="126"/>
    </location>
</feature>
<evidence type="ECO:0000256" key="10">
    <source>
        <dbReference type="ARBA" id="ARBA00022776"/>
    </source>
</evidence>
<proteinExistence type="inferred from homology"/>
<dbReference type="InterPro" id="IPR013963">
    <property type="entry name" value="DASH_Dad2"/>
</dbReference>
<evidence type="ECO:0000256" key="3">
    <source>
        <dbReference type="ARBA" id="ARBA00004629"/>
    </source>
</evidence>
<dbReference type="Proteomes" id="UP000193986">
    <property type="component" value="Unassembled WGS sequence"/>
</dbReference>
<evidence type="ECO:0000256" key="14">
    <source>
        <dbReference type="ARBA" id="ARBA00023242"/>
    </source>
</evidence>
<keyword evidence="15" id="KW-0131">Cell cycle</keyword>
<feature type="region of interest" description="Disordered" evidence="18">
    <location>
        <begin position="1"/>
        <end position="23"/>
    </location>
</feature>
<comment type="similarity">
    <text evidence="4">Belongs to the DASH complex DAD2 family.</text>
</comment>
<reference evidence="19 20" key="1">
    <citation type="submission" date="2016-07" db="EMBL/GenBank/DDBJ databases">
        <title>Pervasive Adenine N6-methylation of Active Genes in Fungi.</title>
        <authorList>
            <consortium name="DOE Joint Genome Institute"/>
            <person name="Mondo S.J."/>
            <person name="Dannebaum R.O."/>
            <person name="Kuo R.C."/>
            <person name="Labutti K."/>
            <person name="Haridas S."/>
            <person name="Kuo A."/>
            <person name="Salamov A."/>
            <person name="Ahrendt S.R."/>
            <person name="Lipzen A."/>
            <person name="Sullivan W."/>
            <person name="Andreopoulos W.B."/>
            <person name="Clum A."/>
            <person name="Lindquist E."/>
            <person name="Daum C."/>
            <person name="Ramamoorthy G.K."/>
            <person name="Gryganskyi A."/>
            <person name="Culley D."/>
            <person name="Magnuson J.K."/>
            <person name="James T.Y."/>
            <person name="O'Malley M.A."/>
            <person name="Stajich J.E."/>
            <person name="Spatafora J.W."/>
            <person name="Visel A."/>
            <person name="Grigoriev I.V."/>
        </authorList>
    </citation>
    <scope>NUCLEOTIDE SEQUENCE [LARGE SCALE GENOMIC DNA]</scope>
    <source>
        <strain evidence="19 20">68-887.2</strain>
    </source>
</reference>
<keyword evidence="20" id="KW-1185">Reference proteome</keyword>
<keyword evidence="13" id="KW-0206">Cytoskeleton</keyword>
<evidence type="ECO:0000256" key="2">
    <source>
        <dbReference type="ARBA" id="ARBA00004186"/>
    </source>
</evidence>
<evidence type="ECO:0000256" key="17">
    <source>
        <dbReference type="ARBA" id="ARBA00030568"/>
    </source>
</evidence>
<protein>
    <recommendedName>
        <fullName evidence="5">DASH complex subunit DAD2</fullName>
    </recommendedName>
    <alternativeName>
        <fullName evidence="17">Outer kinetochore protein DAD2</fullName>
    </alternativeName>
</protein>
<evidence type="ECO:0000256" key="11">
    <source>
        <dbReference type="ARBA" id="ARBA00022829"/>
    </source>
</evidence>
<evidence type="ECO:0000256" key="16">
    <source>
        <dbReference type="ARBA" id="ARBA00023328"/>
    </source>
</evidence>
<evidence type="ECO:0000313" key="19">
    <source>
        <dbReference type="EMBL" id="ORY21107.1"/>
    </source>
</evidence>
<keyword evidence="14" id="KW-0539">Nucleus</keyword>
<evidence type="ECO:0000256" key="13">
    <source>
        <dbReference type="ARBA" id="ARBA00023212"/>
    </source>
</evidence>
<comment type="subcellular location">
    <subcellularLocation>
        <location evidence="3">Chromosome</location>
        <location evidence="3">Centromere</location>
        <location evidence="3">Kinetochore</location>
    </subcellularLocation>
    <subcellularLocation>
        <location evidence="2">Cytoplasm</location>
        <location evidence="2">Cytoskeleton</location>
        <location evidence="2">Spindle</location>
    </subcellularLocation>
    <subcellularLocation>
        <location evidence="1">Nucleus</location>
    </subcellularLocation>
</comment>
<dbReference type="GO" id="GO:0044732">
    <property type="term" value="C:mitotic spindle pole body"/>
    <property type="evidence" value="ECO:0007669"/>
    <property type="project" value="TreeGrafter"/>
</dbReference>
<evidence type="ECO:0000256" key="15">
    <source>
        <dbReference type="ARBA" id="ARBA00023306"/>
    </source>
</evidence>
<dbReference type="GO" id="GO:0005874">
    <property type="term" value="C:microtubule"/>
    <property type="evidence" value="ECO:0007669"/>
    <property type="project" value="UniProtKB-KW"/>
</dbReference>
<name>A0A1Y2AFR6_9TREE</name>
<dbReference type="GO" id="GO:0008608">
    <property type="term" value="P:attachment of spindle microtubules to kinetochore"/>
    <property type="evidence" value="ECO:0007669"/>
    <property type="project" value="TreeGrafter"/>
</dbReference>
<sequence length="126" mass="13759">MSRSSSLPAQQRQSLNPQSLPPSLQILLQKQQEHAGLQALKESSAELLQRVEKLAEMSNIMADGGEAIGAVLKNWPHVFSVLNLFDKPPSPPSSPSRTTDRLDEEPPEPLPQLVRLPYGGSTNVGR</sequence>
<evidence type="ECO:0000256" key="6">
    <source>
        <dbReference type="ARBA" id="ARBA00022454"/>
    </source>
</evidence>
<dbReference type="EMBL" id="MCFC01000118">
    <property type="protein sequence ID" value="ORY21107.1"/>
    <property type="molecule type" value="Genomic_DNA"/>
</dbReference>
<dbReference type="GO" id="GO:0000278">
    <property type="term" value="P:mitotic cell cycle"/>
    <property type="evidence" value="ECO:0007669"/>
    <property type="project" value="InterPro"/>
</dbReference>
<dbReference type="GO" id="GO:1990023">
    <property type="term" value="C:mitotic spindle midzone"/>
    <property type="evidence" value="ECO:0007669"/>
    <property type="project" value="TreeGrafter"/>
</dbReference>
<comment type="caution">
    <text evidence="19">The sequence shown here is derived from an EMBL/GenBank/DDBJ whole genome shotgun (WGS) entry which is preliminary data.</text>
</comment>
<evidence type="ECO:0000256" key="4">
    <source>
        <dbReference type="ARBA" id="ARBA00005501"/>
    </source>
</evidence>
<evidence type="ECO:0000256" key="9">
    <source>
        <dbReference type="ARBA" id="ARBA00022701"/>
    </source>
</evidence>
<keyword evidence="7" id="KW-0963">Cytoplasm</keyword>
<dbReference type="InParanoid" id="A0A1Y2AFR6"/>
<evidence type="ECO:0000313" key="20">
    <source>
        <dbReference type="Proteomes" id="UP000193986"/>
    </source>
</evidence>
<keyword evidence="6" id="KW-0158">Chromosome</keyword>